<evidence type="ECO:0000259" key="1">
    <source>
        <dbReference type="SMART" id="SM00470"/>
    </source>
</evidence>
<dbReference type="InterPro" id="IPR050336">
    <property type="entry name" value="Chromosome_partition/occlusion"/>
</dbReference>
<proteinExistence type="predicted"/>
<dbReference type="PANTHER" id="PTHR33375:SF1">
    <property type="entry name" value="CHROMOSOME-PARTITIONING PROTEIN PARB-RELATED"/>
    <property type="match status" value="1"/>
</dbReference>
<organism evidence="2 3">
    <name type="scientific">Glaciibacter psychrotolerans</name>
    <dbReference type="NCBI Taxonomy" id="670054"/>
    <lineage>
        <taxon>Bacteria</taxon>
        <taxon>Bacillati</taxon>
        <taxon>Actinomycetota</taxon>
        <taxon>Actinomycetes</taxon>
        <taxon>Micrococcales</taxon>
        <taxon>Microbacteriaceae</taxon>
        <taxon>Glaciibacter</taxon>
    </lineage>
</organism>
<dbReference type="GO" id="GO:0007059">
    <property type="term" value="P:chromosome segregation"/>
    <property type="evidence" value="ECO:0007669"/>
    <property type="project" value="TreeGrafter"/>
</dbReference>
<dbReference type="Pfam" id="PF02195">
    <property type="entry name" value="ParB_N"/>
    <property type="match status" value="1"/>
</dbReference>
<feature type="domain" description="ParB-like N-terminal" evidence="1">
    <location>
        <begin position="10"/>
        <end position="95"/>
    </location>
</feature>
<gene>
    <name evidence="2" type="ORF">HNR05_000316</name>
</gene>
<comment type="caution">
    <text evidence="2">The sequence shown here is derived from an EMBL/GenBank/DDBJ whole genome shotgun (WGS) entry which is preliminary data.</text>
</comment>
<dbReference type="AlphaFoldDB" id="A0A7Z0EBF5"/>
<dbReference type="GO" id="GO:0005694">
    <property type="term" value="C:chromosome"/>
    <property type="evidence" value="ECO:0007669"/>
    <property type="project" value="TreeGrafter"/>
</dbReference>
<dbReference type="Proteomes" id="UP000537260">
    <property type="component" value="Unassembled WGS sequence"/>
</dbReference>
<dbReference type="EMBL" id="JACCFM010000001">
    <property type="protein sequence ID" value="NYJ18525.1"/>
    <property type="molecule type" value="Genomic_DNA"/>
</dbReference>
<accession>A0A7Z0EBF5</accession>
<sequence length="371" mass="39921">MTSTPGHIELERAIDSIRIGSRHRTDLGDIDALAASIERQGLLQPITVTPDGILVCGARRLAALRQLGVRKLNVWVRSGISDRLTQLLAEQDDNALHKALSPTEAATLYREVKVLLSEDARHRQEASRFGAEQQSHLSDGAATVAAPVALLDGYARAQAALLVTGRRSYTTLERIGDVQRVAADESADVALRDHAQFELRLIDDGGSVASGHRRVNTQIAVSELESLSADATQPAAIREASSVAVAEMHASAGSASEVNLEQLAREALARVKATTKAKSSRPAHPSTSTAVSAKLPTRSFVFLWNDMDGWWLRYDAAEIAAELTDEQWAQFETALAGTIAFAESLRIVRGGDVWTSPDLIVPPQSQNSDGV</sequence>
<dbReference type="SUPFAM" id="SSF110849">
    <property type="entry name" value="ParB/Sulfiredoxin"/>
    <property type="match status" value="1"/>
</dbReference>
<keyword evidence="3" id="KW-1185">Reference proteome</keyword>
<evidence type="ECO:0000313" key="2">
    <source>
        <dbReference type="EMBL" id="NYJ18525.1"/>
    </source>
</evidence>
<dbReference type="Gene3D" id="3.90.1530.30">
    <property type="match status" value="1"/>
</dbReference>
<dbReference type="RefSeq" id="WP_179577423.1">
    <property type="nucleotide sequence ID" value="NZ_JACCFM010000001.1"/>
</dbReference>
<name>A0A7Z0EBF5_9MICO</name>
<dbReference type="InterPro" id="IPR036086">
    <property type="entry name" value="ParB/Sulfiredoxin_sf"/>
</dbReference>
<dbReference type="SMART" id="SM00470">
    <property type="entry name" value="ParB"/>
    <property type="match status" value="1"/>
</dbReference>
<dbReference type="InterPro" id="IPR003115">
    <property type="entry name" value="ParB_N"/>
</dbReference>
<dbReference type="PANTHER" id="PTHR33375">
    <property type="entry name" value="CHROMOSOME-PARTITIONING PROTEIN PARB-RELATED"/>
    <property type="match status" value="1"/>
</dbReference>
<reference evidence="2 3" key="1">
    <citation type="submission" date="2020-07" db="EMBL/GenBank/DDBJ databases">
        <title>Sequencing the genomes of 1000 actinobacteria strains.</title>
        <authorList>
            <person name="Klenk H.-P."/>
        </authorList>
    </citation>
    <scope>NUCLEOTIDE SEQUENCE [LARGE SCALE GENOMIC DNA]</scope>
    <source>
        <strain evidence="2 3">LI1</strain>
    </source>
</reference>
<evidence type="ECO:0000313" key="3">
    <source>
        <dbReference type="Proteomes" id="UP000537260"/>
    </source>
</evidence>
<protein>
    <submittedName>
        <fullName evidence="2">ParB family chromosome partitioning protein</fullName>
    </submittedName>
</protein>